<dbReference type="Proteomes" id="UP000593605">
    <property type="component" value="Chromosome"/>
</dbReference>
<evidence type="ECO:0000313" key="6">
    <source>
        <dbReference type="EMBL" id="QOR73881.1"/>
    </source>
</evidence>
<feature type="transmembrane region" description="Helical" evidence="5">
    <location>
        <begin position="275"/>
        <end position="296"/>
    </location>
</feature>
<dbReference type="PROSITE" id="PS51257">
    <property type="entry name" value="PROKAR_LIPOPROTEIN"/>
    <property type="match status" value="1"/>
</dbReference>
<evidence type="ECO:0008006" key="8">
    <source>
        <dbReference type="Google" id="ProtNLM"/>
    </source>
</evidence>
<gene>
    <name evidence="6" type="ORF">IMZ16_00055</name>
</gene>
<dbReference type="SUPFAM" id="SSF103473">
    <property type="entry name" value="MFS general substrate transporter"/>
    <property type="match status" value="1"/>
</dbReference>
<keyword evidence="3 5" id="KW-1133">Transmembrane helix</keyword>
<comment type="subcellular location">
    <subcellularLocation>
        <location evidence="1">Membrane</location>
        <topology evidence="1">Multi-pass membrane protein</topology>
    </subcellularLocation>
</comment>
<feature type="transmembrane region" description="Helical" evidence="5">
    <location>
        <begin position="52"/>
        <end position="71"/>
    </location>
</feature>
<evidence type="ECO:0000256" key="5">
    <source>
        <dbReference type="SAM" id="Phobius"/>
    </source>
</evidence>
<dbReference type="RefSeq" id="WP_193439971.1">
    <property type="nucleotide sequence ID" value="NZ_CP063145.1"/>
</dbReference>
<keyword evidence="4 5" id="KW-0472">Membrane</keyword>
<name>A0A7M1T296_9FLAO</name>
<keyword evidence="2 5" id="KW-0812">Transmembrane</keyword>
<dbReference type="InterPro" id="IPR036259">
    <property type="entry name" value="MFS_trans_sf"/>
</dbReference>
<dbReference type="PANTHER" id="PTHR23501">
    <property type="entry name" value="MAJOR FACILITATOR SUPERFAMILY"/>
    <property type="match status" value="1"/>
</dbReference>
<organism evidence="6 7">
    <name type="scientific">Cruoricaptor ignavus</name>
    <dbReference type="NCBI Taxonomy" id="1118202"/>
    <lineage>
        <taxon>Bacteria</taxon>
        <taxon>Pseudomonadati</taxon>
        <taxon>Bacteroidota</taxon>
        <taxon>Flavobacteriia</taxon>
        <taxon>Flavobacteriales</taxon>
        <taxon>Weeksellaceae</taxon>
        <taxon>Cruoricaptor</taxon>
    </lineage>
</organism>
<feature type="transmembrane region" description="Helical" evidence="5">
    <location>
        <begin position="105"/>
        <end position="132"/>
    </location>
</feature>
<sequence>MLYEKGPFASWVPKPVMLLLILVYMLVISCASSIYLGNYLDIVGAQATYTEVAMMANNAMTVGMGVSMLLGFRIKLRFKSRQILSVSLIILAALSYICGTTDSSAVLILCSLLIGFFKMAANLEMFLPLMFVISPSGDRGKSYAVIYPYLIGISQAVIYWFAVIAENGSWQSPYFLMSFLLLVLAALSRIVQHDKRFAFKLPLYQIDWLSVLMFTASFMSINFGLCFMQQQNWFNSPYILISLIGGILLFVAVILRQGRQKRKLIDFSTFKQWNVIHASVLFIFFGIYLSTSSIYSQYALSVLRYPNVVNAEVQSWTVPGVLFSGVLALIGFNKKWPLKYFILLGFFFMFLHTFMLYLLISPEMDIRYLKAAMMVKGVGMGILFIGPWYLASIRLTLDQIMGVFAVLIVIRTCISTAFGQAVISYALYSAQLQSLSDMASVLDAGTVPGAGAAYRTYAQSALMNSAKIVLGAACWLFVPVAVFILTNSYGSMTNRRLVILRRAFRNRSFRGYKIKQEQQA</sequence>
<proteinExistence type="predicted"/>
<dbReference type="Gene3D" id="1.20.1250.20">
    <property type="entry name" value="MFS general substrate transporter like domains"/>
    <property type="match status" value="1"/>
</dbReference>
<reference evidence="6 7" key="1">
    <citation type="submission" date="2020-10" db="EMBL/GenBank/DDBJ databases">
        <title>Complete genome of Cruoricapor ignavus strain M1214 isolated from the blood culture of a febrile patient.</title>
        <authorList>
            <person name="Guglielmino C.J.D."/>
        </authorList>
    </citation>
    <scope>NUCLEOTIDE SEQUENCE [LARGE SCALE GENOMIC DNA]</scope>
    <source>
        <strain evidence="6 7">M1214</strain>
    </source>
</reference>
<feature type="transmembrane region" description="Helical" evidence="5">
    <location>
        <begin position="316"/>
        <end position="333"/>
    </location>
</feature>
<dbReference type="KEGG" id="civ:IMZ16_00055"/>
<feature type="transmembrane region" description="Helical" evidence="5">
    <location>
        <begin position="237"/>
        <end position="255"/>
    </location>
</feature>
<evidence type="ECO:0000256" key="4">
    <source>
        <dbReference type="ARBA" id="ARBA00023136"/>
    </source>
</evidence>
<accession>A0A7M1T296</accession>
<feature type="transmembrane region" description="Helical" evidence="5">
    <location>
        <begin position="16"/>
        <end position="40"/>
    </location>
</feature>
<evidence type="ECO:0000256" key="3">
    <source>
        <dbReference type="ARBA" id="ARBA00022989"/>
    </source>
</evidence>
<dbReference type="GO" id="GO:0005886">
    <property type="term" value="C:plasma membrane"/>
    <property type="evidence" value="ECO:0007669"/>
    <property type="project" value="TreeGrafter"/>
</dbReference>
<dbReference type="PANTHER" id="PTHR23501:SF5">
    <property type="entry name" value="TRANSPORT PROTEIN"/>
    <property type="match status" value="1"/>
</dbReference>
<feature type="transmembrane region" description="Helical" evidence="5">
    <location>
        <begin position="468"/>
        <end position="486"/>
    </location>
</feature>
<feature type="transmembrane region" description="Helical" evidence="5">
    <location>
        <begin position="403"/>
        <end position="428"/>
    </location>
</feature>
<dbReference type="EMBL" id="CP063145">
    <property type="protein sequence ID" value="QOR73881.1"/>
    <property type="molecule type" value="Genomic_DNA"/>
</dbReference>
<evidence type="ECO:0000256" key="1">
    <source>
        <dbReference type="ARBA" id="ARBA00004141"/>
    </source>
</evidence>
<protein>
    <recommendedName>
        <fullName evidence="8">Major Facilitator Superfamily protein</fullName>
    </recommendedName>
</protein>
<feature type="transmembrane region" description="Helical" evidence="5">
    <location>
        <begin position="372"/>
        <end position="391"/>
    </location>
</feature>
<feature type="transmembrane region" description="Helical" evidence="5">
    <location>
        <begin position="174"/>
        <end position="191"/>
    </location>
</feature>
<evidence type="ECO:0000313" key="7">
    <source>
        <dbReference type="Proteomes" id="UP000593605"/>
    </source>
</evidence>
<dbReference type="GO" id="GO:0022857">
    <property type="term" value="F:transmembrane transporter activity"/>
    <property type="evidence" value="ECO:0007669"/>
    <property type="project" value="TreeGrafter"/>
</dbReference>
<dbReference type="AlphaFoldDB" id="A0A7M1T296"/>
<evidence type="ECO:0000256" key="2">
    <source>
        <dbReference type="ARBA" id="ARBA00022692"/>
    </source>
</evidence>
<feature type="transmembrane region" description="Helical" evidence="5">
    <location>
        <begin position="83"/>
        <end position="99"/>
    </location>
</feature>
<feature type="transmembrane region" description="Helical" evidence="5">
    <location>
        <begin position="144"/>
        <end position="162"/>
    </location>
</feature>
<feature type="transmembrane region" description="Helical" evidence="5">
    <location>
        <begin position="340"/>
        <end position="360"/>
    </location>
</feature>